<keyword evidence="1" id="KW-0479">Metal-binding</keyword>
<feature type="domain" description="Sulfatase N-terminal" evidence="3">
    <location>
        <begin position="6"/>
        <end position="412"/>
    </location>
</feature>
<accession>A0A6J6JBN7</accession>
<dbReference type="SUPFAM" id="SSF53649">
    <property type="entry name" value="Alkaline phosphatase-like"/>
    <property type="match status" value="1"/>
</dbReference>
<reference evidence="4" key="1">
    <citation type="submission" date="2020-05" db="EMBL/GenBank/DDBJ databases">
        <authorList>
            <person name="Chiriac C."/>
            <person name="Salcher M."/>
            <person name="Ghai R."/>
            <person name="Kavagutti S V."/>
        </authorList>
    </citation>
    <scope>NUCLEOTIDE SEQUENCE</scope>
</reference>
<dbReference type="Gene3D" id="3.40.720.10">
    <property type="entry name" value="Alkaline Phosphatase, subunit A"/>
    <property type="match status" value="1"/>
</dbReference>
<dbReference type="AlphaFoldDB" id="A0A6J6JBN7"/>
<organism evidence="4">
    <name type="scientific">freshwater metagenome</name>
    <dbReference type="NCBI Taxonomy" id="449393"/>
    <lineage>
        <taxon>unclassified sequences</taxon>
        <taxon>metagenomes</taxon>
        <taxon>ecological metagenomes</taxon>
    </lineage>
</organism>
<keyword evidence="2" id="KW-0378">Hydrolase</keyword>
<evidence type="ECO:0000259" key="3">
    <source>
        <dbReference type="Pfam" id="PF00884"/>
    </source>
</evidence>
<dbReference type="InterPro" id="IPR017850">
    <property type="entry name" value="Alkaline_phosphatase_core_sf"/>
</dbReference>
<dbReference type="EMBL" id="CAEZVS010000045">
    <property type="protein sequence ID" value="CAB4634256.1"/>
    <property type="molecule type" value="Genomic_DNA"/>
</dbReference>
<dbReference type="Pfam" id="PF00884">
    <property type="entry name" value="Sulfatase"/>
    <property type="match status" value="1"/>
</dbReference>
<evidence type="ECO:0000256" key="1">
    <source>
        <dbReference type="ARBA" id="ARBA00022723"/>
    </source>
</evidence>
<name>A0A6J6JBN7_9ZZZZ</name>
<evidence type="ECO:0000256" key="2">
    <source>
        <dbReference type="ARBA" id="ARBA00022801"/>
    </source>
</evidence>
<sequence length="522" mass="58956">MAEKRPNIVVIIADQFRHDMFSYANGPFKVNTPNIDKLAKKGVMFTNAYSANPTCMPNRASIATGRWPSVHGTRTNGVTFDQNAETFMRTLRRSGYKNYAIGKLHHQSMGWAWEDYQIDEMRLRNPEVLEKIRDSINRGEGDWQSWEDAARHRKEYLSMPKDYYGYDHVDLVVGHGDNPSGHFHHWARSKGVSIDDLAGWKNSTERSETVEDVYISEVPAELHPNAFIVEKFRERLAELKNETDPFLFFISFPDPHHPFAPPKSWFNKWRENEVEIPANFFSHASNSPAHIEAMYGASGKQNIDSTMTWAPTQNQMADVLKAQFAQIEFMDNALGEILSSLEASGKGDDTYVIFSGDHGDLMGEHGLMLKHFVHFDAVTRVPLIITGPGIEPQKDTRLVSSVDIAPTVIELASAEKYRGIQGKDLLSDHTSWRSALVIEEDQPFGIEGLPGPVKIRTLVTEDYRFTVYGGTDQAELYDRSKDRGDLANIYADATTERSEAYERLTHELINLTEEGIAPIAGA</sequence>
<dbReference type="GO" id="GO:0005737">
    <property type="term" value="C:cytoplasm"/>
    <property type="evidence" value="ECO:0007669"/>
    <property type="project" value="TreeGrafter"/>
</dbReference>
<evidence type="ECO:0000313" key="4">
    <source>
        <dbReference type="EMBL" id="CAB4634256.1"/>
    </source>
</evidence>
<dbReference type="GO" id="GO:0046872">
    <property type="term" value="F:metal ion binding"/>
    <property type="evidence" value="ECO:0007669"/>
    <property type="project" value="UniProtKB-KW"/>
</dbReference>
<dbReference type="GO" id="GO:0008484">
    <property type="term" value="F:sulfuric ester hydrolase activity"/>
    <property type="evidence" value="ECO:0007669"/>
    <property type="project" value="TreeGrafter"/>
</dbReference>
<gene>
    <name evidence="4" type="ORF">UFOPK2106_00445</name>
</gene>
<dbReference type="PANTHER" id="PTHR45953">
    <property type="entry name" value="IDURONATE 2-SULFATASE"/>
    <property type="match status" value="1"/>
</dbReference>
<protein>
    <submittedName>
        <fullName evidence="4">Unannotated protein</fullName>
    </submittedName>
</protein>
<dbReference type="PANTHER" id="PTHR45953:SF1">
    <property type="entry name" value="IDURONATE 2-SULFATASE"/>
    <property type="match status" value="1"/>
</dbReference>
<proteinExistence type="predicted"/>
<dbReference type="InterPro" id="IPR000917">
    <property type="entry name" value="Sulfatase_N"/>
</dbReference>